<dbReference type="EMBL" id="QJKJ01011453">
    <property type="protein sequence ID" value="RDX71132.1"/>
    <property type="molecule type" value="Genomic_DNA"/>
</dbReference>
<sequence length="226" mass="25788">MKIGYFSFQISFQVIDIRSAYNCLLEGLVKTVSSPLHQKLKFMVDDKLVIVYSEEDILVSCLKPAGYIEVTEEALEISFQSLEIISTACVEMGSKKDKPTNAMITITKIMLKKGYKLGQGPGKISKDMAQSIQLMKNTRRRIAKESRIKSLKATKNLYENFINGGFANQVEETTKDQEIDDPNDFVHHCISQEDANEEEINWEPLEELKKLVELEDRIIQPYQEGI</sequence>
<dbReference type="PANTHER" id="PTHR32108:SF9">
    <property type="entry name" value="REVERSE TRANSCRIPTASE RNASE H-LIKE DOMAIN-CONTAINING PROTEIN"/>
    <property type="match status" value="1"/>
</dbReference>
<proteinExistence type="predicted"/>
<keyword evidence="2" id="KW-1185">Reference proteome</keyword>
<evidence type="ECO:0000313" key="2">
    <source>
        <dbReference type="Proteomes" id="UP000257109"/>
    </source>
</evidence>
<dbReference type="Proteomes" id="UP000257109">
    <property type="component" value="Unassembled WGS sequence"/>
</dbReference>
<organism evidence="1 2">
    <name type="scientific">Mucuna pruriens</name>
    <name type="common">Velvet bean</name>
    <name type="synonym">Dolichos pruriens</name>
    <dbReference type="NCBI Taxonomy" id="157652"/>
    <lineage>
        <taxon>Eukaryota</taxon>
        <taxon>Viridiplantae</taxon>
        <taxon>Streptophyta</taxon>
        <taxon>Embryophyta</taxon>
        <taxon>Tracheophyta</taxon>
        <taxon>Spermatophyta</taxon>
        <taxon>Magnoliopsida</taxon>
        <taxon>eudicotyledons</taxon>
        <taxon>Gunneridae</taxon>
        <taxon>Pentapetalae</taxon>
        <taxon>rosids</taxon>
        <taxon>fabids</taxon>
        <taxon>Fabales</taxon>
        <taxon>Fabaceae</taxon>
        <taxon>Papilionoideae</taxon>
        <taxon>50 kb inversion clade</taxon>
        <taxon>NPAAA clade</taxon>
        <taxon>indigoferoid/millettioid clade</taxon>
        <taxon>Phaseoleae</taxon>
        <taxon>Mucuna</taxon>
    </lineage>
</organism>
<dbReference type="OrthoDB" id="1736143at2759"/>
<dbReference type="AlphaFoldDB" id="A0A371EYK7"/>
<protein>
    <recommendedName>
        <fullName evidence="3">G-patch domain-containing protein</fullName>
    </recommendedName>
</protein>
<feature type="non-terminal residue" evidence="1">
    <location>
        <position position="1"/>
    </location>
</feature>
<dbReference type="PANTHER" id="PTHR32108">
    <property type="entry name" value="DNA-DIRECTED RNA POLYMERASE SUBUNIT ALPHA"/>
    <property type="match status" value="1"/>
</dbReference>
<evidence type="ECO:0008006" key="3">
    <source>
        <dbReference type="Google" id="ProtNLM"/>
    </source>
</evidence>
<reference evidence="1" key="1">
    <citation type="submission" date="2018-05" db="EMBL/GenBank/DDBJ databases">
        <title>Draft genome of Mucuna pruriens seed.</title>
        <authorList>
            <person name="Nnadi N.E."/>
            <person name="Vos R."/>
            <person name="Hasami M.H."/>
            <person name="Devisetty U.K."/>
            <person name="Aguiy J.C."/>
        </authorList>
    </citation>
    <scope>NUCLEOTIDE SEQUENCE [LARGE SCALE GENOMIC DNA]</scope>
    <source>
        <strain evidence="1">JCA_2017</strain>
    </source>
</reference>
<gene>
    <name evidence="1" type="ORF">CR513_49555</name>
</gene>
<evidence type="ECO:0000313" key="1">
    <source>
        <dbReference type="EMBL" id="RDX71132.1"/>
    </source>
</evidence>
<accession>A0A371EYK7</accession>
<name>A0A371EYK7_MUCPR</name>
<comment type="caution">
    <text evidence="1">The sequence shown here is derived from an EMBL/GenBank/DDBJ whole genome shotgun (WGS) entry which is preliminary data.</text>
</comment>